<evidence type="ECO:0000313" key="11">
    <source>
        <dbReference type="EMBL" id="CUU08079.1"/>
    </source>
</evidence>
<dbReference type="PROSITE" id="PS51371">
    <property type="entry name" value="CBS"/>
    <property type="match status" value="2"/>
</dbReference>
<dbReference type="STRING" id="1643428.GCA_001442855_01940"/>
<dbReference type="Gene3D" id="3.10.580.10">
    <property type="entry name" value="CBS-domain"/>
    <property type="match status" value="1"/>
</dbReference>
<comment type="similarity">
    <text evidence="2 9">Belongs to the SLC41A transporter family.</text>
</comment>
<comment type="subcellular location">
    <subcellularLocation>
        <location evidence="9">Cell membrane</location>
        <topology evidence="9">Multi-pass membrane protein</topology>
    </subcellularLocation>
    <subcellularLocation>
        <location evidence="1">Membrane</location>
        <topology evidence="1">Multi-pass membrane protein</topology>
    </subcellularLocation>
</comment>
<evidence type="ECO:0000256" key="1">
    <source>
        <dbReference type="ARBA" id="ARBA00004141"/>
    </source>
</evidence>
<keyword evidence="3 9" id="KW-0813">Transport</keyword>
<dbReference type="Proteomes" id="UP000320623">
    <property type="component" value="Unassembled WGS sequence"/>
</dbReference>
<dbReference type="Pfam" id="PF03448">
    <property type="entry name" value="MgtE_N"/>
    <property type="match status" value="1"/>
</dbReference>
<evidence type="ECO:0000256" key="6">
    <source>
        <dbReference type="ARBA" id="ARBA00022989"/>
    </source>
</evidence>
<evidence type="ECO:0000256" key="3">
    <source>
        <dbReference type="ARBA" id="ARBA00022448"/>
    </source>
</evidence>
<feature type="domain" description="CBS" evidence="10">
    <location>
        <begin position="201"/>
        <end position="257"/>
    </location>
</feature>
<protein>
    <recommendedName>
        <fullName evidence="9">Magnesium transporter MgtE</fullName>
    </recommendedName>
</protein>
<keyword evidence="9" id="KW-0479">Metal-binding</keyword>
<keyword evidence="4 9" id="KW-0812">Transmembrane</keyword>
<dbReference type="SMART" id="SM00924">
    <property type="entry name" value="MgtE_N"/>
    <property type="match status" value="1"/>
</dbReference>
<keyword evidence="8" id="KW-0129">CBS domain</keyword>
<gene>
    <name evidence="11" type="ORF">JGI1_01980</name>
</gene>
<evidence type="ECO:0000259" key="10">
    <source>
        <dbReference type="PROSITE" id="PS51371"/>
    </source>
</evidence>
<dbReference type="InterPro" id="IPR000644">
    <property type="entry name" value="CBS_dom"/>
</dbReference>
<keyword evidence="6 9" id="KW-1133">Transmembrane helix</keyword>
<dbReference type="GO" id="GO:0005886">
    <property type="term" value="C:plasma membrane"/>
    <property type="evidence" value="ECO:0007669"/>
    <property type="project" value="UniProtKB-SubCell"/>
</dbReference>
<evidence type="ECO:0000256" key="5">
    <source>
        <dbReference type="ARBA" id="ARBA00022842"/>
    </source>
</evidence>
<dbReference type="SMART" id="SM00116">
    <property type="entry name" value="CBS"/>
    <property type="match status" value="2"/>
</dbReference>
<dbReference type="Gene3D" id="1.10.357.20">
    <property type="entry name" value="SLC41 divalent cation transporters, integral membrane domain"/>
    <property type="match status" value="1"/>
</dbReference>
<feature type="transmembrane region" description="Helical" evidence="9">
    <location>
        <begin position="286"/>
        <end position="304"/>
    </location>
</feature>
<dbReference type="PANTHER" id="PTHR43773:SF1">
    <property type="entry name" value="MAGNESIUM TRANSPORTER MGTE"/>
    <property type="match status" value="1"/>
</dbReference>
<dbReference type="InterPro" id="IPR006668">
    <property type="entry name" value="Mg_transptr_MgtE_intracell_dom"/>
</dbReference>
<keyword evidence="7 9" id="KW-0472">Membrane</keyword>
<dbReference type="RefSeq" id="WP_140945698.1">
    <property type="nucleotide sequence ID" value="NZ_FAOO01000018.1"/>
</dbReference>
<sequence length="453" mass="50267">MKTMLILIPDIRELIQAGRTEELADILDDLHPVDIAEIISELQGDEKVKLFNLVRREKAIDVFDELDEDDQIYILEHLPAESKAFLLNEMSPDERADLFEELTTEKSQEYESLMTEEARREVEILTSYPSETAGGLMTTEYASVVEGMTVGEAIDFLRATAPDKETIYSIYVTSEKGVLVGVVQLKDLILSDPRKRISDIMDEKVISVDVDTDQEEVARVMKKYNLMVIPVVDRYRKLLGIITVDDIIDVIHEEASEDMAKMVGTQLEDIETLLSPLKSARLRMPWLLLTYIGEILVSFIVKHFEPTLQQIIALASYMPLIAAMGGNVGTQASTICVRGLATGSIKMSDLSKILVKETLAGSIMGIVYGFILSLITLLVYGFKYSYTLPITVFIGCTASMTFASVMGTIEPFVLIKLKRDPATAVGPLVTTGTDILSTATYLTIATLLLKALN</sequence>
<evidence type="ECO:0000256" key="9">
    <source>
        <dbReference type="RuleBase" id="RU362011"/>
    </source>
</evidence>
<dbReference type="SUPFAM" id="SSF161093">
    <property type="entry name" value="MgtE membrane domain-like"/>
    <property type="match status" value="1"/>
</dbReference>
<dbReference type="Gene3D" id="1.25.60.10">
    <property type="entry name" value="MgtE N-terminal domain-like"/>
    <property type="match status" value="1"/>
</dbReference>
<dbReference type="OrthoDB" id="9790355at2"/>
<dbReference type="AlphaFoldDB" id="A0A0S4ND25"/>
<evidence type="ECO:0000256" key="7">
    <source>
        <dbReference type="ARBA" id="ARBA00023136"/>
    </source>
</evidence>
<evidence type="ECO:0000256" key="2">
    <source>
        <dbReference type="ARBA" id="ARBA00009749"/>
    </source>
</evidence>
<dbReference type="GO" id="GO:0046872">
    <property type="term" value="F:metal ion binding"/>
    <property type="evidence" value="ECO:0007669"/>
    <property type="project" value="UniProtKB-KW"/>
</dbReference>
<comment type="function">
    <text evidence="9">Acts as a magnesium transporter.</text>
</comment>
<dbReference type="InterPro" id="IPR006667">
    <property type="entry name" value="SLC41_membr_dom"/>
</dbReference>
<proteinExistence type="inferred from homology"/>
<dbReference type="InterPro" id="IPR036739">
    <property type="entry name" value="SLC41_membr_dom_sf"/>
</dbReference>
<organism evidence="11 12">
    <name type="scientific">Candidatus Thermokryptus mobilis</name>
    <dbReference type="NCBI Taxonomy" id="1643428"/>
    <lineage>
        <taxon>Bacteria</taxon>
        <taxon>Pseudomonadati</taxon>
        <taxon>Candidatus Kryptoniota</taxon>
        <taxon>Candidatus Thermokryptus</taxon>
    </lineage>
</organism>
<evidence type="ECO:0000313" key="12">
    <source>
        <dbReference type="Proteomes" id="UP000320623"/>
    </source>
</evidence>
<keyword evidence="9" id="KW-1003">Cell membrane</keyword>
<dbReference type="SUPFAM" id="SSF158791">
    <property type="entry name" value="MgtE N-terminal domain-like"/>
    <property type="match status" value="1"/>
</dbReference>
<evidence type="ECO:0000256" key="4">
    <source>
        <dbReference type="ARBA" id="ARBA00022692"/>
    </source>
</evidence>
<dbReference type="Pfam" id="PF01769">
    <property type="entry name" value="MgtE"/>
    <property type="match status" value="1"/>
</dbReference>
<feature type="domain" description="CBS" evidence="10">
    <location>
        <begin position="137"/>
        <end position="200"/>
    </location>
</feature>
<dbReference type="InterPro" id="IPR046342">
    <property type="entry name" value="CBS_dom_sf"/>
</dbReference>
<name>A0A0S4ND25_9BACT</name>
<dbReference type="EMBL" id="FAOO01000018">
    <property type="protein sequence ID" value="CUU08079.1"/>
    <property type="molecule type" value="Genomic_DNA"/>
</dbReference>
<dbReference type="InterPro" id="IPR038076">
    <property type="entry name" value="MgtE_N_sf"/>
</dbReference>
<dbReference type="Pfam" id="PF00571">
    <property type="entry name" value="CBS"/>
    <property type="match status" value="2"/>
</dbReference>
<keyword evidence="12" id="KW-1185">Reference proteome</keyword>
<keyword evidence="5 9" id="KW-0460">Magnesium</keyword>
<dbReference type="CDD" id="cd04606">
    <property type="entry name" value="CBS_pair_Mg_transporter"/>
    <property type="match status" value="1"/>
</dbReference>
<comment type="subunit">
    <text evidence="9">Homodimer.</text>
</comment>
<dbReference type="SUPFAM" id="SSF54631">
    <property type="entry name" value="CBS-domain pair"/>
    <property type="match status" value="1"/>
</dbReference>
<dbReference type="GO" id="GO:0015095">
    <property type="term" value="F:magnesium ion transmembrane transporter activity"/>
    <property type="evidence" value="ECO:0007669"/>
    <property type="project" value="UniProtKB-UniRule"/>
</dbReference>
<accession>A0A0S4ND25</accession>
<feature type="transmembrane region" description="Helical" evidence="9">
    <location>
        <begin position="358"/>
        <end position="380"/>
    </location>
</feature>
<dbReference type="PANTHER" id="PTHR43773">
    <property type="entry name" value="MAGNESIUM TRANSPORTER MGTE"/>
    <property type="match status" value="1"/>
</dbReference>
<feature type="transmembrane region" description="Helical" evidence="9">
    <location>
        <begin position="316"/>
        <end position="337"/>
    </location>
</feature>
<evidence type="ECO:0000256" key="8">
    <source>
        <dbReference type="PROSITE-ProRule" id="PRU00703"/>
    </source>
</evidence>
<feature type="transmembrane region" description="Helical" evidence="9">
    <location>
        <begin position="386"/>
        <end position="409"/>
    </location>
</feature>
<dbReference type="InterPro" id="IPR006669">
    <property type="entry name" value="MgtE_transporter"/>
</dbReference>
<comment type="caution">
    <text evidence="9">Lacks conserved residue(s) required for the propagation of feature annotation.</text>
</comment>
<dbReference type="NCBIfam" id="TIGR00400">
    <property type="entry name" value="mgtE"/>
    <property type="match status" value="1"/>
</dbReference>
<reference evidence="12" key="1">
    <citation type="submission" date="2015-11" db="EMBL/GenBank/DDBJ databases">
        <authorList>
            <person name="Varghese N."/>
        </authorList>
    </citation>
    <scope>NUCLEOTIDE SEQUENCE [LARGE SCALE GENOMIC DNA]</scope>
</reference>